<dbReference type="RefSeq" id="WP_147301096.1">
    <property type="nucleotide sequence ID" value="NZ_QRDW01000017.1"/>
</dbReference>
<dbReference type="Proteomes" id="UP000256845">
    <property type="component" value="Unassembled WGS sequence"/>
</dbReference>
<sequence>MKYSKDYSLTVSERQRICSEVATDIAIYLRYASGQYPNLNRIKATIYHLNDLLHNIPLFLVDESQEWVEGCFSAFYQRLSEREIEFVECSDLWENICTGVARYLGEPAQLGKRI</sequence>
<organism evidence="1 2">
    <name type="scientific">Aestuariispira insulae</name>
    <dbReference type="NCBI Taxonomy" id="1461337"/>
    <lineage>
        <taxon>Bacteria</taxon>
        <taxon>Pseudomonadati</taxon>
        <taxon>Pseudomonadota</taxon>
        <taxon>Alphaproteobacteria</taxon>
        <taxon>Rhodospirillales</taxon>
        <taxon>Kiloniellaceae</taxon>
        <taxon>Aestuariispira</taxon>
    </lineage>
</organism>
<proteinExistence type="predicted"/>
<dbReference type="AlphaFoldDB" id="A0A3D9H3T5"/>
<protein>
    <submittedName>
        <fullName evidence="1">Uncharacterized protein</fullName>
    </submittedName>
</protein>
<accession>A0A3D9H3T5</accession>
<evidence type="ECO:0000313" key="2">
    <source>
        <dbReference type="Proteomes" id="UP000256845"/>
    </source>
</evidence>
<name>A0A3D9H3T5_9PROT</name>
<dbReference type="EMBL" id="QRDW01000017">
    <property type="protein sequence ID" value="RED44139.1"/>
    <property type="molecule type" value="Genomic_DNA"/>
</dbReference>
<reference evidence="1 2" key="1">
    <citation type="submission" date="2018-07" db="EMBL/GenBank/DDBJ databases">
        <title>Genomic Encyclopedia of Type Strains, Phase III (KMG-III): the genomes of soil and plant-associated and newly described type strains.</title>
        <authorList>
            <person name="Whitman W."/>
        </authorList>
    </citation>
    <scope>NUCLEOTIDE SEQUENCE [LARGE SCALE GENOMIC DNA]</scope>
    <source>
        <strain evidence="1 2">CECT 8488</strain>
    </source>
</reference>
<evidence type="ECO:0000313" key="1">
    <source>
        <dbReference type="EMBL" id="RED44139.1"/>
    </source>
</evidence>
<keyword evidence="2" id="KW-1185">Reference proteome</keyword>
<gene>
    <name evidence="1" type="ORF">DFP90_11743</name>
</gene>
<comment type="caution">
    <text evidence="1">The sequence shown here is derived from an EMBL/GenBank/DDBJ whole genome shotgun (WGS) entry which is preliminary data.</text>
</comment>